<dbReference type="AlphaFoldDB" id="A0A6A8AFZ3"/>
<dbReference type="Proteomes" id="UP000435138">
    <property type="component" value="Unassembled WGS sequence"/>
</dbReference>
<reference evidence="1 2" key="1">
    <citation type="submission" date="2019-11" db="EMBL/GenBank/DDBJ databases">
        <title>Genome analysis of Rhizobacterium cereale a novel genus and species isolated from maize roots in North Spain.</title>
        <authorList>
            <person name="Menendez E."/>
            <person name="Flores-Felix J.D."/>
            <person name="Ramirez-Bahena M.-H."/>
            <person name="Igual J.M."/>
            <person name="Garcia-Fraile P."/>
            <person name="Peix A."/>
            <person name="Velazquez E."/>
        </authorList>
    </citation>
    <scope>NUCLEOTIDE SEQUENCE [LARGE SCALE GENOMIC DNA]</scope>
    <source>
        <strain evidence="1 2">RZME27</strain>
    </source>
</reference>
<proteinExistence type="predicted"/>
<dbReference type="EMBL" id="WIXI01000051">
    <property type="protein sequence ID" value="MQY50032.1"/>
    <property type="molecule type" value="Genomic_DNA"/>
</dbReference>
<evidence type="ECO:0000313" key="1">
    <source>
        <dbReference type="EMBL" id="MQY50032.1"/>
    </source>
</evidence>
<protein>
    <submittedName>
        <fullName evidence="1">Uncharacterized protein</fullName>
    </submittedName>
</protein>
<organism evidence="1 2">
    <name type="scientific">Endobacterium cereale</name>
    <dbReference type="NCBI Taxonomy" id="2663029"/>
    <lineage>
        <taxon>Bacteria</taxon>
        <taxon>Pseudomonadati</taxon>
        <taxon>Pseudomonadota</taxon>
        <taxon>Alphaproteobacteria</taxon>
        <taxon>Hyphomicrobiales</taxon>
        <taxon>Rhizobiaceae</taxon>
        <taxon>Endobacterium</taxon>
    </lineage>
</organism>
<accession>A0A6A8AFZ3</accession>
<evidence type="ECO:0000313" key="2">
    <source>
        <dbReference type="Proteomes" id="UP000435138"/>
    </source>
</evidence>
<comment type="caution">
    <text evidence="1">The sequence shown here is derived from an EMBL/GenBank/DDBJ whole genome shotgun (WGS) entry which is preliminary data.</text>
</comment>
<gene>
    <name evidence="1" type="ORF">GAO09_28795</name>
</gene>
<name>A0A6A8AFZ3_9HYPH</name>
<keyword evidence="2" id="KW-1185">Reference proteome</keyword>
<dbReference type="RefSeq" id="WP_153360293.1">
    <property type="nucleotide sequence ID" value="NZ_JAYKOO010000004.1"/>
</dbReference>
<sequence length="112" mass="12780">MAFLLDEGWFFVGTKLSAKDASAYEALDRLLFRQWDPIGISTDTECLEGEYRDYLPEFWRLVTSGSEADVISEYLAGAEKGQMEIETSPEHRLDIARKAIALLAVWRMDVRS</sequence>